<protein>
    <recommendedName>
        <fullName evidence="5">Cyclase family protein</fullName>
    </recommendedName>
</protein>
<evidence type="ECO:0000313" key="3">
    <source>
        <dbReference type="EMBL" id="KAJ7373581.1"/>
    </source>
</evidence>
<gene>
    <name evidence="3" type="ORF">OS493_011186</name>
</gene>
<evidence type="ECO:0000256" key="1">
    <source>
        <dbReference type="ARBA" id="ARBA00007865"/>
    </source>
</evidence>
<feature type="chain" id="PRO_5040889020" description="Cyclase family protein" evidence="2">
    <location>
        <begin position="20"/>
        <end position="157"/>
    </location>
</feature>
<dbReference type="InterPro" id="IPR007325">
    <property type="entry name" value="KFase/CYL"/>
</dbReference>
<sequence length="157" mass="17711">MKTILAFCAFFCFPLLGESLKSPWIDLSYPYNNETIGWPTATDFKHIKVFENITAAGFYLAMYDISVSEHGGTHLDAPSHFAKGKWTLDQIPLDRLIGPAIKIDISSKAAKNADAQMTPSDLQAWEEKHGKIPDDVILLVFTDWGKYWPDKKKYLGN</sequence>
<accession>A0A9W9Z248</accession>
<dbReference type="Proteomes" id="UP001163046">
    <property type="component" value="Unassembled WGS sequence"/>
</dbReference>
<evidence type="ECO:0008006" key="5">
    <source>
        <dbReference type="Google" id="ProtNLM"/>
    </source>
</evidence>
<dbReference type="Pfam" id="PF04199">
    <property type="entry name" value="Cyclase"/>
    <property type="match status" value="1"/>
</dbReference>
<comment type="similarity">
    <text evidence="1">Belongs to the Cyclase 1 superfamily.</text>
</comment>
<dbReference type="SUPFAM" id="SSF102198">
    <property type="entry name" value="Putative cyclase"/>
    <property type="match status" value="1"/>
</dbReference>
<dbReference type="EMBL" id="MU826830">
    <property type="protein sequence ID" value="KAJ7373581.1"/>
    <property type="molecule type" value="Genomic_DNA"/>
</dbReference>
<feature type="signal peptide" evidence="2">
    <location>
        <begin position="1"/>
        <end position="19"/>
    </location>
</feature>
<organism evidence="3 4">
    <name type="scientific">Desmophyllum pertusum</name>
    <dbReference type="NCBI Taxonomy" id="174260"/>
    <lineage>
        <taxon>Eukaryota</taxon>
        <taxon>Metazoa</taxon>
        <taxon>Cnidaria</taxon>
        <taxon>Anthozoa</taxon>
        <taxon>Hexacorallia</taxon>
        <taxon>Scleractinia</taxon>
        <taxon>Caryophylliina</taxon>
        <taxon>Caryophylliidae</taxon>
        <taxon>Desmophyllum</taxon>
    </lineage>
</organism>
<keyword evidence="4" id="KW-1185">Reference proteome</keyword>
<dbReference type="PANTHER" id="PTHR43564">
    <property type="entry name" value="KYNURENINE FORMAMIDASE-LIKE PROTEIN"/>
    <property type="match status" value="1"/>
</dbReference>
<dbReference type="InterPro" id="IPR037175">
    <property type="entry name" value="KFase_sf"/>
</dbReference>
<dbReference type="GO" id="GO:0004061">
    <property type="term" value="F:arylformamidase activity"/>
    <property type="evidence" value="ECO:0007669"/>
    <property type="project" value="InterPro"/>
</dbReference>
<evidence type="ECO:0000313" key="4">
    <source>
        <dbReference type="Proteomes" id="UP001163046"/>
    </source>
</evidence>
<dbReference type="GO" id="GO:0019441">
    <property type="term" value="P:L-tryptophan catabolic process to kynurenine"/>
    <property type="evidence" value="ECO:0007669"/>
    <property type="project" value="InterPro"/>
</dbReference>
<dbReference type="Gene3D" id="3.50.30.50">
    <property type="entry name" value="Putative cyclase"/>
    <property type="match status" value="1"/>
</dbReference>
<name>A0A9W9Z248_9CNID</name>
<keyword evidence="2" id="KW-0732">Signal</keyword>
<dbReference type="PANTHER" id="PTHR43564:SF2">
    <property type="entry name" value="BLR6059 PROTEIN"/>
    <property type="match status" value="1"/>
</dbReference>
<evidence type="ECO:0000256" key="2">
    <source>
        <dbReference type="SAM" id="SignalP"/>
    </source>
</evidence>
<dbReference type="AlphaFoldDB" id="A0A9W9Z248"/>
<dbReference type="OrthoDB" id="7108654at2759"/>
<comment type="caution">
    <text evidence="3">The sequence shown here is derived from an EMBL/GenBank/DDBJ whole genome shotgun (WGS) entry which is preliminary data.</text>
</comment>
<proteinExistence type="inferred from homology"/>
<reference evidence="3" key="1">
    <citation type="submission" date="2023-01" db="EMBL/GenBank/DDBJ databases">
        <title>Genome assembly of the deep-sea coral Lophelia pertusa.</title>
        <authorList>
            <person name="Herrera S."/>
            <person name="Cordes E."/>
        </authorList>
    </citation>
    <scope>NUCLEOTIDE SEQUENCE</scope>
    <source>
        <strain evidence="3">USNM1676648</strain>
        <tissue evidence="3">Polyp</tissue>
    </source>
</reference>